<dbReference type="Proteomes" id="UP000245934">
    <property type="component" value="Unassembled WGS sequence"/>
</dbReference>
<reference evidence="1 2" key="1">
    <citation type="submission" date="2018-05" db="EMBL/GenBank/DDBJ databases">
        <title>Draft genome of Methanospirillum stamsii Pt1.</title>
        <authorList>
            <person name="Dueholm M.S."/>
            <person name="Nielsen P.H."/>
            <person name="Bakmann L.F."/>
            <person name="Otzen D.E."/>
        </authorList>
    </citation>
    <scope>NUCLEOTIDE SEQUENCE [LARGE SCALE GENOMIC DNA]</scope>
    <source>
        <strain evidence="1 2">Pt1</strain>
    </source>
</reference>
<keyword evidence="2" id="KW-1185">Reference proteome</keyword>
<proteinExistence type="predicted"/>
<comment type="caution">
    <text evidence="1">The sequence shown here is derived from an EMBL/GenBank/DDBJ whole genome shotgun (WGS) entry which is preliminary data.</text>
</comment>
<dbReference type="GeneID" id="97610849"/>
<protein>
    <submittedName>
        <fullName evidence="1">Uncharacterized protein</fullName>
    </submittedName>
</protein>
<name>A0A2V2NFU5_9EURY</name>
<organism evidence="1 2">
    <name type="scientific">Methanospirillum stamsii</name>
    <dbReference type="NCBI Taxonomy" id="1277351"/>
    <lineage>
        <taxon>Archaea</taxon>
        <taxon>Methanobacteriati</taxon>
        <taxon>Methanobacteriota</taxon>
        <taxon>Stenosarchaea group</taxon>
        <taxon>Methanomicrobia</taxon>
        <taxon>Methanomicrobiales</taxon>
        <taxon>Methanospirillaceae</taxon>
        <taxon>Methanospirillum</taxon>
    </lineage>
</organism>
<gene>
    <name evidence="1" type="ORF">DLD82_05460</name>
</gene>
<dbReference type="AlphaFoldDB" id="A0A2V2NFU5"/>
<dbReference type="OrthoDB" id="116714at2157"/>
<evidence type="ECO:0000313" key="1">
    <source>
        <dbReference type="EMBL" id="PWR75238.1"/>
    </source>
</evidence>
<accession>A0A2V2NFU5</accession>
<dbReference type="RefSeq" id="WP_109940100.1">
    <property type="nucleotide sequence ID" value="NZ_CP176366.1"/>
</dbReference>
<sequence>MIPDINTRKFRPCEDCVFFNTQEEYCTLYENTIHPEQLDRWEYDDPLLPCIYNFSVDEIMDLINNSENSKEKLLKNSIWQAR</sequence>
<evidence type="ECO:0000313" key="2">
    <source>
        <dbReference type="Proteomes" id="UP000245934"/>
    </source>
</evidence>
<dbReference type="EMBL" id="QGMZ01000011">
    <property type="protein sequence ID" value="PWR75238.1"/>
    <property type="molecule type" value="Genomic_DNA"/>
</dbReference>